<evidence type="ECO:0000256" key="5">
    <source>
        <dbReference type="ARBA" id="ARBA00022821"/>
    </source>
</evidence>
<feature type="domain" description="Disease resistance N-terminal" evidence="7">
    <location>
        <begin position="12"/>
        <end position="94"/>
    </location>
</feature>
<dbReference type="Pfam" id="PF18052">
    <property type="entry name" value="Rx_N"/>
    <property type="match status" value="1"/>
</dbReference>
<dbReference type="Gene3D" id="3.40.50.300">
    <property type="entry name" value="P-loop containing nucleotide triphosphate hydrolases"/>
    <property type="match status" value="2"/>
</dbReference>
<dbReference type="Gene3D" id="3.80.10.10">
    <property type="entry name" value="Ribonuclease Inhibitor"/>
    <property type="match status" value="1"/>
</dbReference>
<name>A0A811Q4W7_9POAL</name>
<comment type="similarity">
    <text evidence="1">Belongs to the disease resistance NB-LRR family.</text>
</comment>
<organism evidence="9 10">
    <name type="scientific">Miscanthus lutarioriparius</name>
    <dbReference type="NCBI Taxonomy" id="422564"/>
    <lineage>
        <taxon>Eukaryota</taxon>
        <taxon>Viridiplantae</taxon>
        <taxon>Streptophyta</taxon>
        <taxon>Embryophyta</taxon>
        <taxon>Tracheophyta</taxon>
        <taxon>Spermatophyta</taxon>
        <taxon>Magnoliopsida</taxon>
        <taxon>Liliopsida</taxon>
        <taxon>Poales</taxon>
        <taxon>Poaceae</taxon>
        <taxon>PACMAD clade</taxon>
        <taxon>Panicoideae</taxon>
        <taxon>Andropogonodae</taxon>
        <taxon>Andropogoneae</taxon>
        <taxon>Saccharinae</taxon>
        <taxon>Miscanthus</taxon>
    </lineage>
</organism>
<dbReference type="Gene3D" id="1.20.5.4130">
    <property type="match status" value="1"/>
</dbReference>
<evidence type="ECO:0000313" key="9">
    <source>
        <dbReference type="EMBL" id="CAD6254085.1"/>
    </source>
</evidence>
<dbReference type="InterPro" id="IPR038005">
    <property type="entry name" value="RX-like_CC"/>
</dbReference>
<dbReference type="InterPro" id="IPR058922">
    <property type="entry name" value="WHD_DRP"/>
</dbReference>
<keyword evidence="2" id="KW-0433">Leucine-rich repeat</keyword>
<proteinExistence type="inferred from homology"/>
<dbReference type="GO" id="GO:0043531">
    <property type="term" value="F:ADP binding"/>
    <property type="evidence" value="ECO:0007669"/>
    <property type="project" value="InterPro"/>
</dbReference>
<comment type="caution">
    <text evidence="9">The sequence shown here is derived from an EMBL/GenBank/DDBJ whole genome shotgun (WGS) entry which is preliminary data.</text>
</comment>
<reference evidence="9" key="1">
    <citation type="submission" date="2020-10" db="EMBL/GenBank/DDBJ databases">
        <authorList>
            <person name="Han B."/>
            <person name="Lu T."/>
            <person name="Zhao Q."/>
            <person name="Huang X."/>
            <person name="Zhao Y."/>
        </authorList>
    </citation>
    <scope>NUCLEOTIDE SEQUENCE</scope>
</reference>
<dbReference type="SUPFAM" id="SSF52540">
    <property type="entry name" value="P-loop containing nucleoside triphosphate hydrolases"/>
    <property type="match status" value="2"/>
</dbReference>
<dbReference type="InterPro" id="IPR027417">
    <property type="entry name" value="P-loop_NTPase"/>
</dbReference>
<evidence type="ECO:0000256" key="1">
    <source>
        <dbReference type="ARBA" id="ARBA00008894"/>
    </source>
</evidence>
<sequence length="907" mass="101695">MADLAVSLAKSVVEGAVTKALAAIEEEATLRQSTQNDLAFITGEFQMMQSFLNVADEERARNNVVRTWVRQVRDLAYNVEDCIEYVIHLDKASDCHCRCLPGFIRPELPLDKAVAEIKLLKGRVEEVSLRNMRYNLISDSGSKPVTQQQLVPGASVGATTFDMLVKARDTTKMQRGLGDLTKLLITKKPGGDLGVISVWAAGGNADTTPIIREAYGKPEICDSFRCRGWAKLSHPFNPHEFQRSLLIQFHTNSCLQKKSGVDVGTLKRLEVAAEGELIEEFMEQMKERYLIILENVSSMVEWDTVRAYLPEEKNHSWVIISTQQSEVARLCVGDPWQVFELKQSSAEHSVCVFFREGSQGDGDKSKQTTMVMANNNEASSSMGVQNNTDMCIGRFPLVKVRDSQMKDLRGYLARACVNGVPVISVWGIAGVGKSALVRNLYYDIMYDSSNRIFTMYSWVDVSHPFNLRNLAWSLLSQLQSDSPQQNGISNPIQECHELLEKHRCLVIIDGLQSTEEWDLIRHYLVSTHCRSIIVVITTEASIAIHCANREEAMYNVKSLEDDEARDLFKKKVGTFPDSSALRDSKDPSLKTYFHVWRTSQNYLKPCILYLSIFPQGQSIQRRRLVRRWIAEGYSRDTSNRSAEENGEKFFSMLLDLSIIQQTPHSVTTADTRTVMCQINGFFREYIISRQKDEDLVFELEGRDTSIVTLPPSITKLIKLQYIRAGTAKEPSVACAHLSWLPCCRRACPVGGVQVPAGIEELTSLHTLGAVNVGFSGGNTILKELKKLTQLHKLKPLEDGDGDLNFCVKVNGVEQRSYLNVRILEIACNSELNVSFGSLAMENLELLTAKCCTGSAVKFAELKSLSKGKLKEVWYLGSLDNKVKVDMENQLNQHPKTPALKLEEPCSS</sequence>
<keyword evidence="5" id="KW-0611">Plant defense</keyword>
<dbReference type="InterPro" id="IPR036388">
    <property type="entry name" value="WH-like_DNA-bd_sf"/>
</dbReference>
<dbReference type="PANTHER" id="PTHR23155:SF1135">
    <property type="entry name" value="OS08G0246300 PROTEIN"/>
    <property type="match status" value="1"/>
</dbReference>
<dbReference type="OrthoDB" id="590002at2759"/>
<protein>
    <submittedName>
        <fullName evidence="9">Uncharacterized protein</fullName>
    </submittedName>
</protein>
<dbReference type="InterPro" id="IPR041118">
    <property type="entry name" value="Rx_N"/>
</dbReference>
<accession>A0A811Q4W7</accession>
<keyword evidence="4" id="KW-0547">Nucleotide-binding</keyword>
<dbReference type="PANTHER" id="PTHR23155">
    <property type="entry name" value="DISEASE RESISTANCE PROTEIN RP"/>
    <property type="match status" value="1"/>
</dbReference>
<dbReference type="EMBL" id="CAJGYO010000009">
    <property type="protein sequence ID" value="CAD6254085.1"/>
    <property type="molecule type" value="Genomic_DNA"/>
</dbReference>
<feature type="domain" description="Disease resistance protein winged helix" evidence="8">
    <location>
        <begin position="612"/>
        <end position="666"/>
    </location>
</feature>
<feature type="domain" description="NB-ARC" evidence="6">
    <location>
        <begin position="404"/>
        <end position="574"/>
    </location>
</feature>
<dbReference type="Pfam" id="PF00931">
    <property type="entry name" value="NB-ARC"/>
    <property type="match status" value="2"/>
</dbReference>
<dbReference type="InterPro" id="IPR044974">
    <property type="entry name" value="Disease_R_plants"/>
</dbReference>
<dbReference type="InterPro" id="IPR002182">
    <property type="entry name" value="NB-ARC"/>
</dbReference>
<dbReference type="InterPro" id="IPR032675">
    <property type="entry name" value="LRR_dom_sf"/>
</dbReference>
<dbReference type="Proteomes" id="UP000604825">
    <property type="component" value="Unassembled WGS sequence"/>
</dbReference>
<dbReference type="CDD" id="cd14798">
    <property type="entry name" value="RX-CC_like"/>
    <property type="match status" value="1"/>
</dbReference>
<evidence type="ECO:0000256" key="3">
    <source>
        <dbReference type="ARBA" id="ARBA00022737"/>
    </source>
</evidence>
<evidence type="ECO:0000256" key="2">
    <source>
        <dbReference type="ARBA" id="ARBA00022614"/>
    </source>
</evidence>
<evidence type="ECO:0000259" key="7">
    <source>
        <dbReference type="Pfam" id="PF18052"/>
    </source>
</evidence>
<evidence type="ECO:0000256" key="4">
    <source>
        <dbReference type="ARBA" id="ARBA00022741"/>
    </source>
</evidence>
<feature type="domain" description="NB-ARC" evidence="6">
    <location>
        <begin position="190"/>
        <end position="342"/>
    </location>
</feature>
<dbReference type="GO" id="GO:0098542">
    <property type="term" value="P:defense response to other organism"/>
    <property type="evidence" value="ECO:0007669"/>
    <property type="project" value="TreeGrafter"/>
</dbReference>
<keyword evidence="10" id="KW-1185">Reference proteome</keyword>
<gene>
    <name evidence="9" type="ORF">NCGR_LOCUS37694</name>
</gene>
<evidence type="ECO:0000313" key="10">
    <source>
        <dbReference type="Proteomes" id="UP000604825"/>
    </source>
</evidence>
<dbReference type="Gene3D" id="1.10.10.10">
    <property type="entry name" value="Winged helix-like DNA-binding domain superfamily/Winged helix DNA-binding domain"/>
    <property type="match status" value="1"/>
</dbReference>
<evidence type="ECO:0000259" key="8">
    <source>
        <dbReference type="Pfam" id="PF23559"/>
    </source>
</evidence>
<dbReference type="Pfam" id="PF23559">
    <property type="entry name" value="WHD_DRP"/>
    <property type="match status" value="1"/>
</dbReference>
<keyword evidence="3" id="KW-0677">Repeat</keyword>
<evidence type="ECO:0000259" key="6">
    <source>
        <dbReference type="Pfam" id="PF00931"/>
    </source>
</evidence>
<dbReference type="AlphaFoldDB" id="A0A811Q4W7"/>